<dbReference type="AlphaFoldDB" id="A0A0L0N7V2"/>
<reference evidence="1 2" key="1">
    <citation type="journal article" date="2015" name="BMC Genomics">
        <title>The genome of the truffle-parasite Tolypocladium ophioglossoides and the evolution of antifungal peptaibiotics.</title>
        <authorList>
            <person name="Quandt C.A."/>
            <person name="Bushley K.E."/>
            <person name="Spatafora J.W."/>
        </authorList>
    </citation>
    <scope>NUCLEOTIDE SEQUENCE [LARGE SCALE GENOMIC DNA]</scope>
    <source>
        <strain evidence="1 2">CBS 100239</strain>
    </source>
</reference>
<name>A0A0L0N7V2_TOLOC</name>
<accession>A0A0L0N7V2</accession>
<evidence type="ECO:0000313" key="1">
    <source>
        <dbReference type="EMBL" id="KND90074.1"/>
    </source>
</evidence>
<feature type="non-terminal residue" evidence="1">
    <location>
        <position position="1"/>
    </location>
</feature>
<keyword evidence="2" id="KW-1185">Reference proteome</keyword>
<evidence type="ECO:0000313" key="2">
    <source>
        <dbReference type="Proteomes" id="UP000036947"/>
    </source>
</evidence>
<feature type="non-terminal residue" evidence="1">
    <location>
        <position position="97"/>
    </location>
</feature>
<proteinExistence type="predicted"/>
<dbReference type="EMBL" id="LFRF01000015">
    <property type="protein sequence ID" value="KND90074.1"/>
    <property type="molecule type" value="Genomic_DNA"/>
</dbReference>
<gene>
    <name evidence="1" type="ORF">TOPH_05314</name>
</gene>
<dbReference type="Proteomes" id="UP000036947">
    <property type="component" value="Unassembled WGS sequence"/>
</dbReference>
<sequence length="97" mass="10440">SSPVIKPPGIGHSVNLTGCNPRAQRSARSTQLGYHVFLKEADSSLIPRLSSKATWLCSTSCIAPTCSGLTGYYSSQSVKRADAPVDDNNENFMWYSG</sequence>
<comment type="caution">
    <text evidence="1">The sequence shown here is derived from an EMBL/GenBank/DDBJ whole genome shotgun (WGS) entry which is preliminary data.</text>
</comment>
<organism evidence="1 2">
    <name type="scientific">Tolypocladium ophioglossoides (strain CBS 100239)</name>
    <name type="common">Snaketongue truffleclub</name>
    <name type="synonym">Elaphocordyceps ophioglossoides</name>
    <dbReference type="NCBI Taxonomy" id="1163406"/>
    <lineage>
        <taxon>Eukaryota</taxon>
        <taxon>Fungi</taxon>
        <taxon>Dikarya</taxon>
        <taxon>Ascomycota</taxon>
        <taxon>Pezizomycotina</taxon>
        <taxon>Sordariomycetes</taxon>
        <taxon>Hypocreomycetidae</taxon>
        <taxon>Hypocreales</taxon>
        <taxon>Ophiocordycipitaceae</taxon>
        <taxon>Tolypocladium</taxon>
    </lineage>
</organism>
<protein>
    <submittedName>
        <fullName evidence="1">Uncharacterized protein</fullName>
    </submittedName>
</protein>